<name>A0ABT1Y3S7_9FIRM</name>
<dbReference type="Proteomes" id="UP001524944">
    <property type="component" value="Unassembled WGS sequence"/>
</dbReference>
<organism evidence="2 3">
    <name type="scientific">Dehalobacterium formicoaceticum</name>
    <dbReference type="NCBI Taxonomy" id="51515"/>
    <lineage>
        <taxon>Bacteria</taxon>
        <taxon>Bacillati</taxon>
        <taxon>Bacillota</taxon>
        <taxon>Clostridia</taxon>
        <taxon>Eubacteriales</taxon>
        <taxon>Peptococcaceae</taxon>
        <taxon>Dehalobacterium</taxon>
    </lineage>
</organism>
<comment type="caution">
    <text evidence="2">The sequence shown here is derived from an EMBL/GenBank/DDBJ whole genome shotgun (WGS) entry which is preliminary data.</text>
</comment>
<dbReference type="Gene3D" id="3.30.457.10">
    <property type="entry name" value="Copper amine oxidase-like, N-terminal domain"/>
    <property type="match status" value="1"/>
</dbReference>
<dbReference type="Pfam" id="PF04294">
    <property type="entry name" value="VanW"/>
    <property type="match status" value="1"/>
</dbReference>
<dbReference type="InterPro" id="IPR012854">
    <property type="entry name" value="Cu_amine_oxidase-like_N"/>
</dbReference>
<dbReference type="InterPro" id="IPR007391">
    <property type="entry name" value="Vancomycin_resist_VanW"/>
</dbReference>
<feature type="domain" description="Copper amine oxidase-like N-terminal" evidence="1">
    <location>
        <begin position="47"/>
        <end position="139"/>
    </location>
</feature>
<dbReference type="InterPro" id="IPR036582">
    <property type="entry name" value="Mao_N_sf"/>
</dbReference>
<proteinExistence type="predicted"/>
<dbReference type="PANTHER" id="PTHR35788">
    <property type="entry name" value="EXPORTED PROTEIN-RELATED"/>
    <property type="match status" value="1"/>
</dbReference>
<dbReference type="Pfam" id="PF07833">
    <property type="entry name" value="Cu_amine_oxidN1"/>
    <property type="match status" value="1"/>
</dbReference>
<protein>
    <submittedName>
        <fullName evidence="2">VanW family protein</fullName>
    </submittedName>
</protein>
<sequence length="325" mass="36326">MKKNDRTRCFLMVVVLMVVIQTGAWAQEELTMEIYQGGLNRQITVTAITGDTTYLPVRQMSELIGLPLQWEPNLSAVVCYSYEQVTVIPPGINQIYIIKDKIATYQVTGKPFMEKGRVYMPLRSLETLGVGVIYDPVTTKRSIYVPENIQRSPGTISLEQVIQVRDMIAKERAKMPQKIGSFSTNFNASDKERTQNLKLAAQAIHNIELSPGKRFSFNETVGPRTPQRGYEKAGVFVNKELVDGYGGGICQVSSTLYNAVQNAGLSIVERHSHSLPVSYVPKGKDATVSYGALDFKFKNNLETPVSLKTRVEGNKLTIEVYLMPY</sequence>
<dbReference type="RefSeq" id="WP_198306628.1">
    <property type="nucleotide sequence ID" value="NZ_CP022121.1"/>
</dbReference>
<dbReference type="SUPFAM" id="SSF55383">
    <property type="entry name" value="Copper amine oxidase, domain N"/>
    <property type="match status" value="1"/>
</dbReference>
<dbReference type="InterPro" id="IPR052913">
    <property type="entry name" value="Glycopeptide_resist_protein"/>
</dbReference>
<gene>
    <name evidence="2" type="ORF">NVS47_08385</name>
</gene>
<evidence type="ECO:0000313" key="2">
    <source>
        <dbReference type="EMBL" id="MCR6545526.1"/>
    </source>
</evidence>
<evidence type="ECO:0000259" key="1">
    <source>
        <dbReference type="Pfam" id="PF07833"/>
    </source>
</evidence>
<reference evidence="2 3" key="1">
    <citation type="submission" date="2022-08" db="EMBL/GenBank/DDBJ databases">
        <title>Proteogenomics of the novel Dehalobacterium formicoaceticum strain EZ94 highlights a key role of methyltransferases during anaerobic dichloromethane degradation.</title>
        <authorList>
            <person name="Wasmund K."/>
        </authorList>
    </citation>
    <scope>NUCLEOTIDE SEQUENCE [LARGE SCALE GENOMIC DNA]</scope>
    <source>
        <strain evidence="2 3">EZ94</strain>
    </source>
</reference>
<dbReference type="PANTHER" id="PTHR35788:SF1">
    <property type="entry name" value="EXPORTED PROTEIN"/>
    <property type="match status" value="1"/>
</dbReference>
<dbReference type="EMBL" id="JANPWE010000003">
    <property type="protein sequence ID" value="MCR6545526.1"/>
    <property type="molecule type" value="Genomic_DNA"/>
</dbReference>
<keyword evidence="3" id="KW-1185">Reference proteome</keyword>
<evidence type="ECO:0000313" key="3">
    <source>
        <dbReference type="Proteomes" id="UP001524944"/>
    </source>
</evidence>
<accession>A0ABT1Y3S7</accession>